<name>A0A918U6Q3_9ACTN</name>
<feature type="domain" description="DNA-binding phage zinc finger" evidence="2">
    <location>
        <begin position="562"/>
        <end position="611"/>
    </location>
</feature>
<evidence type="ECO:0000259" key="2">
    <source>
        <dbReference type="Pfam" id="PF24623"/>
    </source>
</evidence>
<protein>
    <recommendedName>
        <fullName evidence="2">DNA-binding phage zinc finger domain-containing protein</fullName>
    </recommendedName>
</protein>
<sequence length="620" mass="66745">MTTASASAAEPRHTRGGAGRAGRVRPRRPQQRALQTIDIPERIYRGSHYSDAFIKAWVKMAALDVDTNPEHCNAHVAEMARFCGLSKRDFERALTEGSTPGPDAGDPEFSTRRMTRKSGVGRTAIRQVRPVREDEHFVTVSVAMCDALEPRRLRAAILLAHADRYQPGYQPTASELAGELFHHHGESAGQPISDRTARRIMHDLDATGWVSLGRRAGYQGRHTVTVNRHPILVEQLALDIETATPASGPAAPVDKCPPAAVVDESSADNHGGSGPATSGGSLAIKEYNPTLTDDATQVVGGSRRRRGTGSRPVDNSGDLAGGTFGPDASRAPRGTHTPSPATTYTGPDLAWTDRIRQALTPISGSDLDGIRRYLLRRIAREIGRQLDSDPHTSSQRIAARITRRLQPLLRDDIRDLGAWLLSVGLPHRGCGQPWCEDGEVWPTGAPCETCADARQVQRAQWRRAREWQAALDAQRARTTAAAELPAKATFRERAAATDAEVLAAVAEHGPVGALHRYGQLRVGPLLRTADIQEQLPAPAVSDPLAEPPARHVPGRMPDALRTAARRTPGHDLAASCPDCQAAAGHACTTRRGRTRAPHDARLDAHPAAPDLAAASGEDTV</sequence>
<feature type="compositionally biased region" description="Low complexity" evidence="1">
    <location>
        <begin position="605"/>
        <end position="614"/>
    </location>
</feature>
<dbReference type="RefSeq" id="WP_190040264.1">
    <property type="nucleotide sequence ID" value="NZ_BMWD01000057.1"/>
</dbReference>
<evidence type="ECO:0000256" key="1">
    <source>
        <dbReference type="SAM" id="MobiDB-lite"/>
    </source>
</evidence>
<evidence type="ECO:0000313" key="4">
    <source>
        <dbReference type="Proteomes" id="UP000645555"/>
    </source>
</evidence>
<dbReference type="Proteomes" id="UP000645555">
    <property type="component" value="Unassembled WGS sequence"/>
</dbReference>
<comment type="caution">
    <text evidence="3">The sequence shown here is derived from an EMBL/GenBank/DDBJ whole genome shotgun (WGS) entry which is preliminary data.</text>
</comment>
<dbReference type="AlphaFoldDB" id="A0A918U6Q3"/>
<reference evidence="3" key="2">
    <citation type="submission" date="2020-09" db="EMBL/GenBank/DDBJ databases">
        <authorList>
            <person name="Sun Q."/>
            <person name="Ohkuma M."/>
        </authorList>
    </citation>
    <scope>NUCLEOTIDE SEQUENCE</scope>
    <source>
        <strain evidence="3">JCM 4956</strain>
    </source>
</reference>
<keyword evidence="4" id="KW-1185">Reference proteome</keyword>
<organism evidence="3 4">
    <name type="scientific">Streptomyces fructofermentans</name>
    <dbReference type="NCBI Taxonomy" id="152141"/>
    <lineage>
        <taxon>Bacteria</taxon>
        <taxon>Bacillati</taxon>
        <taxon>Actinomycetota</taxon>
        <taxon>Actinomycetes</taxon>
        <taxon>Kitasatosporales</taxon>
        <taxon>Streptomycetaceae</taxon>
        <taxon>Streptomyces</taxon>
    </lineage>
</organism>
<dbReference type="InterPro" id="IPR056911">
    <property type="entry name" value="Phage_Znf_bind_put"/>
</dbReference>
<reference evidence="3" key="1">
    <citation type="journal article" date="2014" name="Int. J. Syst. Evol. Microbiol.">
        <title>Complete genome sequence of Corynebacterium casei LMG S-19264T (=DSM 44701T), isolated from a smear-ripened cheese.</title>
        <authorList>
            <consortium name="US DOE Joint Genome Institute (JGI-PGF)"/>
            <person name="Walter F."/>
            <person name="Albersmeier A."/>
            <person name="Kalinowski J."/>
            <person name="Ruckert C."/>
        </authorList>
    </citation>
    <scope>NUCLEOTIDE SEQUENCE</scope>
    <source>
        <strain evidence="3">JCM 4956</strain>
    </source>
</reference>
<feature type="region of interest" description="Disordered" evidence="1">
    <location>
        <begin position="590"/>
        <end position="620"/>
    </location>
</feature>
<dbReference type="Pfam" id="PF24623">
    <property type="entry name" value="Phage_zn_bind_8"/>
    <property type="match status" value="1"/>
</dbReference>
<gene>
    <name evidence="3" type="ORF">GCM10010515_76530</name>
</gene>
<feature type="region of interest" description="Disordered" evidence="1">
    <location>
        <begin position="536"/>
        <end position="555"/>
    </location>
</feature>
<proteinExistence type="predicted"/>
<feature type="region of interest" description="Disordered" evidence="1">
    <location>
        <begin position="245"/>
        <end position="348"/>
    </location>
</feature>
<dbReference type="EMBL" id="BMWD01000057">
    <property type="protein sequence ID" value="GGX99064.1"/>
    <property type="molecule type" value="Genomic_DNA"/>
</dbReference>
<accession>A0A918U6Q3</accession>
<feature type="region of interest" description="Disordered" evidence="1">
    <location>
        <begin position="1"/>
        <end position="34"/>
    </location>
</feature>
<feature type="region of interest" description="Disordered" evidence="1">
    <location>
        <begin position="94"/>
        <end position="120"/>
    </location>
</feature>
<feature type="compositionally biased region" description="Polar residues" evidence="1">
    <location>
        <begin position="336"/>
        <end position="345"/>
    </location>
</feature>
<evidence type="ECO:0000313" key="3">
    <source>
        <dbReference type="EMBL" id="GGX99064.1"/>
    </source>
</evidence>